<evidence type="ECO:0000256" key="4">
    <source>
        <dbReference type="ARBA" id="ARBA00022741"/>
    </source>
</evidence>
<dbReference type="Proteomes" id="UP000022141">
    <property type="component" value="Unassembled WGS sequence"/>
</dbReference>
<dbReference type="NCBIfam" id="TIGR01536">
    <property type="entry name" value="asn_synth_AEB"/>
    <property type="match status" value="1"/>
</dbReference>
<evidence type="ECO:0000256" key="2">
    <source>
        <dbReference type="ARBA" id="ARBA00005752"/>
    </source>
</evidence>
<dbReference type="GO" id="GO:0005829">
    <property type="term" value="C:cytosol"/>
    <property type="evidence" value="ECO:0007669"/>
    <property type="project" value="TreeGrafter"/>
</dbReference>
<evidence type="ECO:0000256" key="6">
    <source>
        <dbReference type="ARBA" id="ARBA00022962"/>
    </source>
</evidence>
<accession>A0A011R8B1</accession>
<feature type="domain" description="Glutamine amidotransferase type-2" evidence="10">
    <location>
        <begin position="24"/>
        <end position="240"/>
    </location>
</feature>
<dbReference type="eggNOG" id="COG0367">
    <property type="taxonomic scope" value="Bacteria"/>
</dbReference>
<evidence type="ECO:0000256" key="1">
    <source>
        <dbReference type="ARBA" id="ARBA00005187"/>
    </source>
</evidence>
<comment type="similarity">
    <text evidence="2">Belongs to the asparagine synthetase family.</text>
</comment>
<dbReference type="STRING" id="1454004.AW11_02507"/>
<dbReference type="CDD" id="cd00712">
    <property type="entry name" value="AsnB"/>
    <property type="match status" value="1"/>
</dbReference>
<keyword evidence="11" id="KW-0436">Ligase</keyword>
<evidence type="ECO:0000313" key="12">
    <source>
        <dbReference type="Proteomes" id="UP000022141"/>
    </source>
</evidence>
<comment type="pathway">
    <text evidence="1">Amino-acid biosynthesis; L-asparagine biosynthesis; L-asparagine from L-aspartate (L-Gln route): step 1/1.</text>
</comment>
<keyword evidence="5 9" id="KW-0067">ATP-binding</keyword>
<organism evidence="11 12">
    <name type="scientific">Accumulibacter regalis</name>
    <dbReference type="NCBI Taxonomy" id="522306"/>
    <lineage>
        <taxon>Bacteria</taxon>
        <taxon>Pseudomonadati</taxon>
        <taxon>Pseudomonadota</taxon>
        <taxon>Betaproteobacteria</taxon>
        <taxon>Candidatus Accumulibacter</taxon>
    </lineage>
</organism>
<dbReference type="InterPro" id="IPR014729">
    <property type="entry name" value="Rossmann-like_a/b/a_fold"/>
</dbReference>
<keyword evidence="6 8" id="KW-0315">Glutamine amidotransferase</keyword>
<dbReference type="Gene3D" id="3.60.20.10">
    <property type="entry name" value="Glutamine Phosphoribosylpyrophosphate, subunit 1, domain 1"/>
    <property type="match status" value="1"/>
</dbReference>
<evidence type="ECO:0000256" key="7">
    <source>
        <dbReference type="ARBA" id="ARBA00048741"/>
    </source>
</evidence>
<keyword evidence="12" id="KW-1185">Reference proteome</keyword>
<gene>
    <name evidence="11" type="primary">asnB_4</name>
    <name evidence="11" type="ORF">AW11_02507</name>
</gene>
<dbReference type="InterPro" id="IPR029055">
    <property type="entry name" value="Ntn_hydrolases_N"/>
</dbReference>
<dbReference type="InterPro" id="IPR001962">
    <property type="entry name" value="Asn_synthase"/>
</dbReference>
<dbReference type="EC" id="6.3.5.4" evidence="3"/>
<keyword evidence="8" id="KW-0061">Asparagine biosynthesis</keyword>
<dbReference type="CDD" id="cd01991">
    <property type="entry name" value="Asn_synthase_B_C"/>
    <property type="match status" value="1"/>
</dbReference>
<dbReference type="InterPro" id="IPR006426">
    <property type="entry name" value="Asn_synth_AEB"/>
</dbReference>
<dbReference type="EMBL" id="JEMY01000034">
    <property type="protein sequence ID" value="EXI87379.1"/>
    <property type="molecule type" value="Genomic_DNA"/>
</dbReference>
<sequence length="655" mass="74503">MDFRGSAHPSAKQTDGLGVRTYMCGFVASLGPGDPLPLTVLNRMRDRLAHRGPDGADSWTGTHERGSISMGFRRLAILDTRHVADQPMRSNDGRKMLVFNGEIYNFIELRAELEAVGRQFRTRGDSEVLLQAYEQWGESMIERLNGMFAFVLWDQDRGRALVARDRFGEKPLFMCRLPGGQLAFASEIKALLAHPEADSSYNLDMFSKVLFGRLIFSTEETLFKGVRQVRAGHCMLVDADGSIVFDKRHWTPAYDRSLGRLSKREQITEFRSLLERSVAQRMRSDVPVTACLSGGLDSSSLVALLANQKEAGSRIEAAMSVRFPNDLTIDEGSYIDLMLHKTGLVGHSVNPTPEQLTRDVRRLHWHHETIIPGPSMYLEWALMRDARARGYKVIIDGQGADEVLAGYQCHLQAWQVELAHQGKLGHWYAQFVGYQRDRRLRHAASRYANPERRFVLRDSLPAEEFSVHMHSYVADWERNYGGDGLPAPGDVGVLRFELALNLMRTSLPSNLYSGDRNSMAHGIECRYPFLDYALVDFATHLPDWAYLHNAWGKNILRRALRDMLPREVRWRADKVGFAAPQDEWVRNSSLKDWVSERVTDTRLAAIPGHNGQQLMDMWEAHQRGEADNSSWLWCWASAAELIDMQASREWTTHDE</sequence>
<feature type="binding site" evidence="9">
    <location>
        <position position="321"/>
    </location>
    <ligand>
        <name>ATP</name>
        <dbReference type="ChEBI" id="CHEBI:30616"/>
    </ligand>
</feature>
<evidence type="ECO:0000256" key="8">
    <source>
        <dbReference type="PIRSR" id="PIRSR001589-1"/>
    </source>
</evidence>
<comment type="caution">
    <text evidence="11">The sequence shown here is derived from an EMBL/GenBank/DDBJ whole genome shotgun (WGS) entry which is preliminary data.</text>
</comment>
<dbReference type="InterPro" id="IPR033738">
    <property type="entry name" value="AsnB_N"/>
</dbReference>
<dbReference type="GO" id="GO:0005524">
    <property type="term" value="F:ATP binding"/>
    <property type="evidence" value="ECO:0007669"/>
    <property type="project" value="UniProtKB-KW"/>
</dbReference>
<dbReference type="SUPFAM" id="SSF52402">
    <property type="entry name" value="Adenine nucleotide alpha hydrolases-like"/>
    <property type="match status" value="1"/>
</dbReference>
<reference evidence="11" key="1">
    <citation type="submission" date="2014-02" db="EMBL/GenBank/DDBJ databases">
        <title>Expanding our view of genomic diversity in Candidatus Accumulibacter clades.</title>
        <authorList>
            <person name="Skennerton C.T."/>
            <person name="Barr J.J."/>
            <person name="Slater F.R."/>
            <person name="Bond P.L."/>
            <person name="Tyson G.W."/>
        </authorList>
    </citation>
    <scope>NUCLEOTIDE SEQUENCE [LARGE SCALE GENOMIC DNA]</scope>
</reference>
<keyword evidence="4 9" id="KW-0547">Nucleotide-binding</keyword>
<feature type="binding site" evidence="9">
    <location>
        <position position="125"/>
    </location>
    <ligand>
        <name>L-glutamine</name>
        <dbReference type="ChEBI" id="CHEBI:58359"/>
    </ligand>
</feature>
<protein>
    <recommendedName>
        <fullName evidence="3">asparagine synthase (glutamine-hydrolyzing)</fullName>
        <ecNumber evidence="3">6.3.5.4</ecNumber>
    </recommendedName>
</protein>
<evidence type="ECO:0000259" key="10">
    <source>
        <dbReference type="PROSITE" id="PS51278"/>
    </source>
</evidence>
<dbReference type="PROSITE" id="PS51278">
    <property type="entry name" value="GATASE_TYPE_2"/>
    <property type="match status" value="1"/>
</dbReference>
<comment type="catalytic activity">
    <reaction evidence="7">
        <text>L-aspartate + L-glutamine + ATP + H2O = L-asparagine + L-glutamate + AMP + diphosphate + H(+)</text>
        <dbReference type="Rhea" id="RHEA:12228"/>
        <dbReference type="ChEBI" id="CHEBI:15377"/>
        <dbReference type="ChEBI" id="CHEBI:15378"/>
        <dbReference type="ChEBI" id="CHEBI:29985"/>
        <dbReference type="ChEBI" id="CHEBI:29991"/>
        <dbReference type="ChEBI" id="CHEBI:30616"/>
        <dbReference type="ChEBI" id="CHEBI:33019"/>
        <dbReference type="ChEBI" id="CHEBI:58048"/>
        <dbReference type="ChEBI" id="CHEBI:58359"/>
        <dbReference type="ChEBI" id="CHEBI:456215"/>
        <dbReference type="EC" id="6.3.5.4"/>
    </reaction>
</comment>
<evidence type="ECO:0000313" key="11">
    <source>
        <dbReference type="EMBL" id="EXI87379.1"/>
    </source>
</evidence>
<dbReference type="Pfam" id="PF13537">
    <property type="entry name" value="GATase_7"/>
    <property type="match status" value="1"/>
</dbReference>
<dbReference type="PIRSF" id="PIRSF001589">
    <property type="entry name" value="Asn_synthetase_glu-h"/>
    <property type="match status" value="1"/>
</dbReference>
<evidence type="ECO:0000256" key="5">
    <source>
        <dbReference type="ARBA" id="ARBA00022840"/>
    </source>
</evidence>
<dbReference type="GO" id="GO:0004066">
    <property type="term" value="F:asparagine synthase (glutamine-hydrolyzing) activity"/>
    <property type="evidence" value="ECO:0007669"/>
    <property type="project" value="UniProtKB-EC"/>
</dbReference>
<dbReference type="InterPro" id="IPR051786">
    <property type="entry name" value="ASN_synthetase/amidase"/>
</dbReference>
<dbReference type="PANTHER" id="PTHR43284:SF1">
    <property type="entry name" value="ASPARAGINE SYNTHETASE"/>
    <property type="match status" value="1"/>
</dbReference>
<proteinExistence type="inferred from homology"/>
<dbReference type="AlphaFoldDB" id="A0A011R8B1"/>
<dbReference type="PATRIC" id="fig|1454004.3.peg.2590"/>
<evidence type="ECO:0000256" key="9">
    <source>
        <dbReference type="PIRSR" id="PIRSR001589-2"/>
    </source>
</evidence>
<keyword evidence="8" id="KW-0028">Amino-acid biosynthesis</keyword>
<dbReference type="PANTHER" id="PTHR43284">
    <property type="entry name" value="ASPARAGINE SYNTHETASE (GLUTAMINE-HYDROLYZING)"/>
    <property type="match status" value="1"/>
</dbReference>
<dbReference type="GO" id="GO:0006529">
    <property type="term" value="P:asparagine biosynthetic process"/>
    <property type="evidence" value="ECO:0007669"/>
    <property type="project" value="UniProtKB-KW"/>
</dbReference>
<dbReference type="Gene3D" id="3.40.50.620">
    <property type="entry name" value="HUPs"/>
    <property type="match status" value="1"/>
</dbReference>
<dbReference type="Pfam" id="PF00733">
    <property type="entry name" value="Asn_synthase"/>
    <property type="match status" value="1"/>
</dbReference>
<dbReference type="SUPFAM" id="SSF56235">
    <property type="entry name" value="N-terminal nucleophile aminohydrolases (Ntn hydrolases)"/>
    <property type="match status" value="1"/>
</dbReference>
<name>A0A011R8B1_ACCRE</name>
<evidence type="ECO:0000256" key="3">
    <source>
        <dbReference type="ARBA" id="ARBA00012737"/>
    </source>
</evidence>
<dbReference type="InterPro" id="IPR017932">
    <property type="entry name" value="GATase_2_dom"/>
</dbReference>
<feature type="active site" description="For GATase activity" evidence="8">
    <location>
        <position position="24"/>
    </location>
</feature>